<keyword evidence="2" id="KW-1185">Reference proteome</keyword>
<comment type="caution">
    <text evidence="1">The sequence shown here is derived from an EMBL/GenBank/DDBJ whole genome shotgun (WGS) entry which is preliminary data.</text>
</comment>
<evidence type="ECO:0000313" key="2">
    <source>
        <dbReference type="Proteomes" id="UP001174677"/>
    </source>
</evidence>
<protein>
    <submittedName>
        <fullName evidence="1">Uncharacterized protein</fullName>
    </submittedName>
</protein>
<organism evidence="1 2">
    <name type="scientific">Hevea brasiliensis</name>
    <name type="common">Para rubber tree</name>
    <name type="synonym">Siphonia brasiliensis</name>
    <dbReference type="NCBI Taxonomy" id="3981"/>
    <lineage>
        <taxon>Eukaryota</taxon>
        <taxon>Viridiplantae</taxon>
        <taxon>Streptophyta</taxon>
        <taxon>Embryophyta</taxon>
        <taxon>Tracheophyta</taxon>
        <taxon>Spermatophyta</taxon>
        <taxon>Magnoliopsida</taxon>
        <taxon>eudicotyledons</taxon>
        <taxon>Gunneridae</taxon>
        <taxon>Pentapetalae</taxon>
        <taxon>rosids</taxon>
        <taxon>fabids</taxon>
        <taxon>Malpighiales</taxon>
        <taxon>Euphorbiaceae</taxon>
        <taxon>Crotonoideae</taxon>
        <taxon>Micrandreae</taxon>
        <taxon>Hevea</taxon>
    </lineage>
</organism>
<dbReference type="PANTHER" id="PTHR32018">
    <property type="entry name" value="RHAMNOGALACTURONATE LYASE FAMILY PROTEIN"/>
    <property type="match status" value="1"/>
</dbReference>
<gene>
    <name evidence="1" type="ORF">P3X46_033449</name>
</gene>
<proteinExistence type="predicted"/>
<name>A0ABQ9KHG6_HEVBR</name>
<dbReference type="EMBL" id="JARPOI010000018">
    <property type="protein sequence ID" value="KAJ9136361.1"/>
    <property type="molecule type" value="Genomic_DNA"/>
</dbReference>
<dbReference type="PANTHER" id="PTHR32018:SF22">
    <property type="entry name" value="RHAMNOGALACTURONAN ENDOLYASE"/>
    <property type="match status" value="1"/>
</dbReference>
<reference evidence="1 2" key="1">
    <citation type="journal article" date="2023" name="Plant Biotechnol. J.">
        <title>Chromosome-level wild Hevea brasiliensis genome provides new tools for genomic-assisted breeding and valuable loci to elevate rubber yield.</title>
        <authorList>
            <person name="Cheng H."/>
            <person name="Song X."/>
            <person name="Hu Y."/>
            <person name="Wu T."/>
            <person name="Yang Q."/>
            <person name="An Z."/>
            <person name="Feng S."/>
            <person name="Deng Z."/>
            <person name="Wu W."/>
            <person name="Zeng X."/>
            <person name="Tu M."/>
            <person name="Wang X."/>
            <person name="Huang H."/>
        </authorList>
    </citation>
    <scope>NUCLEOTIDE SEQUENCE [LARGE SCALE GENOMIC DNA]</scope>
    <source>
        <strain evidence="1">MT/VB/25A 57/8</strain>
    </source>
</reference>
<dbReference type="InterPro" id="IPR051850">
    <property type="entry name" value="Polysacch_Lyase_4"/>
</dbReference>
<dbReference type="Proteomes" id="UP001174677">
    <property type="component" value="Chromosome 18"/>
</dbReference>
<sequence>MFHVTHYIGDDILAHFQEGEQWREAFGRFFMLLEEAARPYEFVSSPHYLKTKERGSATGRLFVEDREMILFISGSLIPATHSYVCLSAERNAGTWQIEGKVQIDSNGNSTIKNVIPGVYGPESRFYSDNPTVRAIGFPDRTAIGYYIPDMNPAFICILDLIKLSK</sequence>
<evidence type="ECO:0000313" key="1">
    <source>
        <dbReference type="EMBL" id="KAJ9136361.1"/>
    </source>
</evidence>
<accession>A0ABQ9KHG6</accession>